<dbReference type="PATRIC" id="fig|1423754.3.peg.1703"/>
<reference evidence="8 9" key="1">
    <citation type="journal article" date="2015" name="Genome Announc.">
        <title>Expanding the biotechnology potential of lactobacilli through comparative genomics of 213 strains and associated genera.</title>
        <authorList>
            <person name="Sun Z."/>
            <person name="Harris H.M."/>
            <person name="McCann A."/>
            <person name="Guo C."/>
            <person name="Argimon S."/>
            <person name="Zhang W."/>
            <person name="Yang X."/>
            <person name="Jeffery I.B."/>
            <person name="Cooney J.C."/>
            <person name="Kagawa T.F."/>
            <person name="Liu W."/>
            <person name="Song Y."/>
            <person name="Salvetti E."/>
            <person name="Wrobel A."/>
            <person name="Rasinkangas P."/>
            <person name="Parkhill J."/>
            <person name="Rea M.C."/>
            <person name="O'Sullivan O."/>
            <person name="Ritari J."/>
            <person name="Douillard F.P."/>
            <person name="Paul Ross R."/>
            <person name="Yang R."/>
            <person name="Briner A.E."/>
            <person name="Felis G.E."/>
            <person name="de Vos W.M."/>
            <person name="Barrangou R."/>
            <person name="Klaenhammer T.R."/>
            <person name="Caufield P.W."/>
            <person name="Cui Y."/>
            <person name="Zhang H."/>
            <person name="O'Toole P.W."/>
        </authorList>
    </citation>
    <scope>NUCLEOTIDE SEQUENCE [LARGE SCALE GENOMIC DNA]</scope>
    <source>
        <strain evidence="8 9">DSM 5661</strain>
    </source>
</reference>
<evidence type="ECO:0000256" key="6">
    <source>
        <dbReference type="HAMAP-Rule" id="MF_01161"/>
    </source>
</evidence>
<dbReference type="SUPFAM" id="SSF52402">
    <property type="entry name" value="Adenine nucleotide alpha hydrolases-like"/>
    <property type="match status" value="1"/>
</dbReference>
<dbReference type="eggNOG" id="COG0037">
    <property type="taxonomic scope" value="Bacteria"/>
</dbReference>
<evidence type="ECO:0000256" key="4">
    <source>
        <dbReference type="ARBA" id="ARBA00022840"/>
    </source>
</evidence>
<keyword evidence="2 6" id="KW-0819">tRNA processing</keyword>
<comment type="function">
    <text evidence="6">Ligates lysine onto the cytidine present at position 34 of the AUA codon-specific tRNA(Ile) that contains the anticodon CAU, in an ATP-dependent manner. Cytidine is converted to lysidine, thus changing the amino acid specificity of the tRNA from methionine to isoleucine.</text>
</comment>
<evidence type="ECO:0000256" key="1">
    <source>
        <dbReference type="ARBA" id="ARBA00022598"/>
    </source>
</evidence>
<dbReference type="Pfam" id="PF01171">
    <property type="entry name" value="ATP_bind_3"/>
    <property type="match status" value="1"/>
</dbReference>
<evidence type="ECO:0000313" key="8">
    <source>
        <dbReference type="EMBL" id="KRM41013.1"/>
    </source>
</evidence>
<comment type="similarity">
    <text evidence="6">Belongs to the tRNA(Ile)-lysidine synthase family.</text>
</comment>
<keyword evidence="4 6" id="KW-0067">ATP-binding</keyword>
<gene>
    <name evidence="6" type="primary">tilS</name>
    <name evidence="8" type="ORF">FC39_GL001657</name>
</gene>
<dbReference type="InterPro" id="IPR014729">
    <property type="entry name" value="Rossmann-like_a/b/a_fold"/>
</dbReference>
<organism evidence="8 9">
    <name type="scientific">Lactobacillus hamsteri DSM 5661 = JCM 6256</name>
    <dbReference type="NCBI Taxonomy" id="1423754"/>
    <lineage>
        <taxon>Bacteria</taxon>
        <taxon>Bacillati</taxon>
        <taxon>Bacillota</taxon>
        <taxon>Bacilli</taxon>
        <taxon>Lactobacillales</taxon>
        <taxon>Lactobacillaceae</taxon>
        <taxon>Lactobacillus</taxon>
    </lineage>
</organism>
<proteinExistence type="inferred from homology"/>
<dbReference type="Gene3D" id="3.40.50.620">
    <property type="entry name" value="HUPs"/>
    <property type="match status" value="1"/>
</dbReference>
<comment type="caution">
    <text evidence="8">The sequence shown here is derived from an EMBL/GenBank/DDBJ whole genome shotgun (WGS) entry which is preliminary data.</text>
</comment>
<dbReference type="STRING" id="1423754.FC39_GL001657"/>
<dbReference type="InterPro" id="IPR012094">
    <property type="entry name" value="tRNA_Ile_lys_synt"/>
</dbReference>
<protein>
    <recommendedName>
        <fullName evidence="6">tRNA(Ile)-lysidine synthase</fullName>
        <ecNumber evidence="6">6.3.4.19</ecNumber>
    </recommendedName>
    <alternativeName>
        <fullName evidence="6">tRNA(Ile)-2-lysyl-cytidine synthase</fullName>
    </alternativeName>
    <alternativeName>
        <fullName evidence="6">tRNA(Ile)-lysidine synthetase</fullName>
    </alternativeName>
</protein>
<feature type="binding site" evidence="6">
    <location>
        <begin position="25"/>
        <end position="30"/>
    </location>
    <ligand>
        <name>ATP</name>
        <dbReference type="ChEBI" id="CHEBI:30616"/>
    </ligand>
</feature>
<evidence type="ECO:0000256" key="3">
    <source>
        <dbReference type="ARBA" id="ARBA00022741"/>
    </source>
</evidence>
<dbReference type="GO" id="GO:0032267">
    <property type="term" value="F:tRNA(Ile)-lysidine synthase activity"/>
    <property type="evidence" value="ECO:0007669"/>
    <property type="project" value="UniProtKB-EC"/>
</dbReference>
<dbReference type="GO" id="GO:0005737">
    <property type="term" value="C:cytoplasm"/>
    <property type="evidence" value="ECO:0007669"/>
    <property type="project" value="UniProtKB-SubCell"/>
</dbReference>
<keyword evidence="6" id="KW-0963">Cytoplasm</keyword>
<comment type="catalytic activity">
    <reaction evidence="5 6">
        <text>cytidine(34) in tRNA(Ile2) + L-lysine + ATP = lysidine(34) in tRNA(Ile2) + AMP + diphosphate + H(+)</text>
        <dbReference type="Rhea" id="RHEA:43744"/>
        <dbReference type="Rhea" id="RHEA-COMP:10625"/>
        <dbReference type="Rhea" id="RHEA-COMP:10670"/>
        <dbReference type="ChEBI" id="CHEBI:15378"/>
        <dbReference type="ChEBI" id="CHEBI:30616"/>
        <dbReference type="ChEBI" id="CHEBI:32551"/>
        <dbReference type="ChEBI" id="CHEBI:33019"/>
        <dbReference type="ChEBI" id="CHEBI:82748"/>
        <dbReference type="ChEBI" id="CHEBI:83665"/>
        <dbReference type="ChEBI" id="CHEBI:456215"/>
        <dbReference type="EC" id="6.3.4.19"/>
    </reaction>
</comment>
<dbReference type="InterPro" id="IPR011063">
    <property type="entry name" value="TilS/TtcA_N"/>
</dbReference>
<dbReference type="OrthoDB" id="9807403at2"/>
<evidence type="ECO:0000256" key="5">
    <source>
        <dbReference type="ARBA" id="ARBA00048539"/>
    </source>
</evidence>
<dbReference type="GO" id="GO:0006400">
    <property type="term" value="P:tRNA modification"/>
    <property type="evidence" value="ECO:0007669"/>
    <property type="project" value="UniProtKB-UniRule"/>
</dbReference>
<evidence type="ECO:0000256" key="2">
    <source>
        <dbReference type="ARBA" id="ARBA00022694"/>
    </source>
</evidence>
<dbReference type="EC" id="6.3.4.19" evidence="6"/>
<accession>A0A0R1YGC0</accession>
<dbReference type="NCBIfam" id="TIGR02432">
    <property type="entry name" value="lysidine_TilS_N"/>
    <property type="match status" value="1"/>
</dbReference>
<dbReference type="InterPro" id="IPR012795">
    <property type="entry name" value="tRNA_Ile_lys_synt_N"/>
</dbReference>
<dbReference type="EMBL" id="AZGI01000005">
    <property type="protein sequence ID" value="KRM41013.1"/>
    <property type="molecule type" value="Genomic_DNA"/>
</dbReference>
<sequence>MNKVIEFFDKNHLPLAGKRLVIATSGGPDSVALVDMLYKLKHEYDFEIIVAHFDHKLRKDSGEETNLLKKYCLKRDLPFENGIWMREENLTSGVEAAAREARYDFLVKTVHKFQADYLLTAHHGDDLLENILLKFIRSGNPNEMNSLKAIGEREGIPLLRPLLSFSKQELLEYDRIHGLDFIEDETNNEDETMRNRLRHHVVPLLKEENPNLVHNALRFSENLDILVDLSDQKIEQVGMPEQILGKFYRIRLEKLNNLSKSEQAYFWQSFIWKKWHRRVGNEFKQFTLMNYQSYWYLWRNKDVDNLSGEKIKDIKLDIPFDFYGQKIILSKNPDLNNEKLGDFWSSEKEFKAGTLPAGSKLLLKNGHHAKAKKMFAEAGIPLPLRKYCLSIFTQEEQPIFIEKTYENQTWDKNKIHYYLYRLKFM</sequence>
<evidence type="ECO:0000313" key="9">
    <source>
        <dbReference type="Proteomes" id="UP000051223"/>
    </source>
</evidence>
<dbReference type="PANTHER" id="PTHR43033:SF1">
    <property type="entry name" value="TRNA(ILE)-LYSIDINE SYNTHASE-RELATED"/>
    <property type="match status" value="1"/>
</dbReference>
<comment type="domain">
    <text evidence="6">The N-terminal region contains the highly conserved SGGXDS motif, predicted to be a P-loop motif involved in ATP binding.</text>
</comment>
<dbReference type="GO" id="GO:0005524">
    <property type="term" value="F:ATP binding"/>
    <property type="evidence" value="ECO:0007669"/>
    <property type="project" value="UniProtKB-UniRule"/>
</dbReference>
<dbReference type="Proteomes" id="UP000051223">
    <property type="component" value="Unassembled WGS sequence"/>
</dbReference>
<evidence type="ECO:0000259" key="7">
    <source>
        <dbReference type="Pfam" id="PF01171"/>
    </source>
</evidence>
<keyword evidence="9" id="KW-1185">Reference proteome</keyword>
<keyword evidence="1 6" id="KW-0436">Ligase</keyword>
<comment type="subcellular location">
    <subcellularLocation>
        <location evidence="6">Cytoplasm</location>
    </subcellularLocation>
</comment>
<feature type="domain" description="tRNA(Ile)-lysidine/2-thiocytidine synthase N-terminal" evidence="7">
    <location>
        <begin position="20"/>
        <end position="199"/>
    </location>
</feature>
<dbReference type="RefSeq" id="WP_025080329.1">
    <property type="nucleotide sequence ID" value="NZ_AZGI01000005.1"/>
</dbReference>
<dbReference type="AlphaFoldDB" id="A0A0R1YGC0"/>
<name>A0A0R1YGC0_9LACO</name>
<dbReference type="HAMAP" id="MF_01161">
    <property type="entry name" value="tRNA_Ile_lys_synt"/>
    <property type="match status" value="1"/>
</dbReference>
<dbReference type="CDD" id="cd01992">
    <property type="entry name" value="TilS_N"/>
    <property type="match status" value="1"/>
</dbReference>
<keyword evidence="3 6" id="KW-0547">Nucleotide-binding</keyword>
<dbReference type="PANTHER" id="PTHR43033">
    <property type="entry name" value="TRNA(ILE)-LYSIDINE SYNTHASE-RELATED"/>
    <property type="match status" value="1"/>
</dbReference>